<dbReference type="Pfam" id="PF13103">
    <property type="entry name" value="TonB_2"/>
    <property type="match status" value="1"/>
</dbReference>
<dbReference type="InterPro" id="IPR051045">
    <property type="entry name" value="TonB-dependent_transducer"/>
</dbReference>
<gene>
    <name evidence="6" type="ORF">DPRO_0256</name>
</gene>
<dbReference type="AlphaFoldDB" id="A0A2C8F359"/>
<dbReference type="KEGG" id="pprf:DPRO_0256"/>
<protein>
    <submittedName>
        <fullName evidence="6">Protein TolA</fullName>
    </submittedName>
</protein>
<evidence type="ECO:0000313" key="7">
    <source>
        <dbReference type="Proteomes" id="UP000219215"/>
    </source>
</evidence>
<dbReference type="InterPro" id="IPR006260">
    <property type="entry name" value="TonB/TolA_C"/>
</dbReference>
<dbReference type="Gene3D" id="3.30.1150.10">
    <property type="match status" value="1"/>
</dbReference>
<comment type="subcellular location">
    <subcellularLocation>
        <location evidence="1">Membrane</location>
        <topology evidence="1">Single-pass membrane protein</topology>
    </subcellularLocation>
</comment>
<organism evidence="6 7">
    <name type="scientific">Pseudodesulfovibrio profundus</name>
    <dbReference type="NCBI Taxonomy" id="57320"/>
    <lineage>
        <taxon>Bacteria</taxon>
        <taxon>Pseudomonadati</taxon>
        <taxon>Thermodesulfobacteriota</taxon>
        <taxon>Desulfovibrionia</taxon>
        <taxon>Desulfovibrionales</taxon>
        <taxon>Desulfovibrionaceae</taxon>
    </lineage>
</organism>
<proteinExistence type="predicted"/>
<name>A0A2C8F359_9BACT</name>
<dbReference type="NCBIfam" id="TIGR01352">
    <property type="entry name" value="tonB_Cterm"/>
    <property type="match status" value="1"/>
</dbReference>
<keyword evidence="3" id="KW-1133">Transmembrane helix</keyword>
<evidence type="ECO:0000256" key="2">
    <source>
        <dbReference type="ARBA" id="ARBA00022692"/>
    </source>
</evidence>
<feature type="compositionally biased region" description="Low complexity" evidence="5">
    <location>
        <begin position="145"/>
        <end position="159"/>
    </location>
</feature>
<feature type="region of interest" description="Disordered" evidence="5">
    <location>
        <begin position="83"/>
        <end position="164"/>
    </location>
</feature>
<evidence type="ECO:0000313" key="6">
    <source>
        <dbReference type="EMBL" id="SOB57135.1"/>
    </source>
</evidence>
<dbReference type="GO" id="GO:0098797">
    <property type="term" value="C:plasma membrane protein complex"/>
    <property type="evidence" value="ECO:0007669"/>
    <property type="project" value="TreeGrafter"/>
</dbReference>
<sequence length="304" mass="32855">MRLSLGLALSVIFHVGFLAYALFWTGGTDVRVNMDRPVYTVDLLSLAPPPPPAPKPVVEVEAASTPEPEVPVVEAAQEPAVEVEAAPVVEAKPEVKPTPKPKPEPEPKPEEISPKKVEKKTVVKKKKPEPKPKPQPKPKPKPKKTAAQLRSEALAAAKASVKKQEAKKVQALKDELAALKKREGEQVYAHGGQEGGEEGGVAGGTRGGVGSGLSEVYALIVGTAIKKNWRYPSFAGEANLMATVEITLDMQGKILSSKILVTSGNPEFDNSTLRAIKETEYVERPRTERDQLLRINFNSQELSE</sequence>
<dbReference type="EMBL" id="LT907975">
    <property type="protein sequence ID" value="SOB57135.1"/>
    <property type="molecule type" value="Genomic_DNA"/>
</dbReference>
<dbReference type="SUPFAM" id="SSF74653">
    <property type="entry name" value="TolA/TonB C-terminal domain"/>
    <property type="match status" value="1"/>
</dbReference>
<evidence type="ECO:0000256" key="1">
    <source>
        <dbReference type="ARBA" id="ARBA00004167"/>
    </source>
</evidence>
<accession>A0A2C8F359</accession>
<evidence type="ECO:0000256" key="4">
    <source>
        <dbReference type="ARBA" id="ARBA00023136"/>
    </source>
</evidence>
<keyword evidence="2" id="KW-0812">Transmembrane</keyword>
<keyword evidence="7" id="KW-1185">Reference proteome</keyword>
<evidence type="ECO:0000256" key="5">
    <source>
        <dbReference type="SAM" id="MobiDB-lite"/>
    </source>
</evidence>
<keyword evidence="4" id="KW-0472">Membrane</keyword>
<dbReference type="PANTHER" id="PTHR33446:SF2">
    <property type="entry name" value="PROTEIN TONB"/>
    <property type="match status" value="1"/>
</dbReference>
<feature type="compositionally biased region" description="Basic and acidic residues" evidence="5">
    <location>
        <begin position="91"/>
        <end position="121"/>
    </location>
</feature>
<feature type="compositionally biased region" description="Basic residues" evidence="5">
    <location>
        <begin position="122"/>
        <end position="144"/>
    </location>
</feature>
<dbReference type="Proteomes" id="UP000219215">
    <property type="component" value="Chromosome DPRO"/>
</dbReference>
<reference evidence="7" key="1">
    <citation type="submission" date="2017-09" db="EMBL/GenBank/DDBJ databases">
        <authorList>
            <person name="Regsiter A."/>
            <person name="William W."/>
        </authorList>
    </citation>
    <scope>NUCLEOTIDE SEQUENCE [LARGE SCALE GENOMIC DNA]</scope>
    <source>
        <strain evidence="7">500-1</strain>
    </source>
</reference>
<evidence type="ECO:0000256" key="3">
    <source>
        <dbReference type="ARBA" id="ARBA00022989"/>
    </source>
</evidence>
<dbReference type="PANTHER" id="PTHR33446">
    <property type="entry name" value="PROTEIN TONB-RELATED"/>
    <property type="match status" value="1"/>
</dbReference>
<dbReference type="OrthoDB" id="5461359at2"/>
<dbReference type="GO" id="GO:0031992">
    <property type="term" value="F:energy transducer activity"/>
    <property type="evidence" value="ECO:0007669"/>
    <property type="project" value="TreeGrafter"/>
</dbReference>